<dbReference type="Gene3D" id="3.30.200.20">
    <property type="entry name" value="Phosphorylase Kinase, domain 1"/>
    <property type="match status" value="1"/>
</dbReference>
<evidence type="ECO:0000256" key="1">
    <source>
        <dbReference type="ARBA" id="ARBA00012513"/>
    </source>
</evidence>
<dbReference type="AlphaFoldDB" id="A0A640KUU2"/>
<dbReference type="InterPro" id="IPR017441">
    <property type="entry name" value="Protein_kinase_ATP_BS"/>
</dbReference>
<reference evidence="12" key="1">
    <citation type="submission" date="2019-11" db="EMBL/GenBank/DDBJ databases">
        <title>Leishmania tarentolae CDS.</title>
        <authorList>
            <person name="Goto Y."/>
            <person name="Yamagishi J."/>
        </authorList>
    </citation>
    <scope>NUCLEOTIDE SEQUENCE [LARGE SCALE GENOMIC DNA]</scope>
    <source>
        <strain evidence="12">Parrot Tar II</strain>
    </source>
</reference>
<evidence type="ECO:0000259" key="11">
    <source>
        <dbReference type="PROSITE" id="PS50011"/>
    </source>
</evidence>
<evidence type="ECO:0000256" key="2">
    <source>
        <dbReference type="ARBA" id="ARBA00022527"/>
    </source>
</evidence>
<comment type="caution">
    <text evidence="12">The sequence shown here is derived from an EMBL/GenBank/DDBJ whole genome shotgun (WGS) entry which is preliminary data.</text>
</comment>
<evidence type="ECO:0000313" key="12">
    <source>
        <dbReference type="EMBL" id="GET93302.1"/>
    </source>
</evidence>
<evidence type="ECO:0000256" key="9">
    <source>
        <dbReference type="PROSITE-ProRule" id="PRU10141"/>
    </source>
</evidence>
<organism evidence="12 13">
    <name type="scientific">Leishmania tarentolae</name>
    <name type="common">Sauroleishmania tarentolae</name>
    <dbReference type="NCBI Taxonomy" id="5689"/>
    <lineage>
        <taxon>Eukaryota</taxon>
        <taxon>Discoba</taxon>
        <taxon>Euglenozoa</taxon>
        <taxon>Kinetoplastea</taxon>
        <taxon>Metakinetoplastina</taxon>
        <taxon>Trypanosomatida</taxon>
        <taxon>Trypanosomatidae</taxon>
        <taxon>Leishmaniinae</taxon>
        <taxon>Leishmania</taxon>
        <taxon>lizard Leishmania</taxon>
    </lineage>
</organism>
<dbReference type="SUPFAM" id="SSF56112">
    <property type="entry name" value="Protein kinase-like (PK-like)"/>
    <property type="match status" value="1"/>
</dbReference>
<proteinExistence type="predicted"/>
<keyword evidence="5 12" id="KW-0418">Kinase</keyword>
<feature type="region of interest" description="Disordered" evidence="10">
    <location>
        <begin position="240"/>
        <end position="259"/>
    </location>
</feature>
<protein>
    <recommendedName>
        <fullName evidence="1">non-specific serine/threonine protein kinase</fullName>
        <ecNumber evidence="1">2.7.11.1</ecNumber>
    </recommendedName>
</protein>
<feature type="compositionally biased region" description="Basic and acidic residues" evidence="10">
    <location>
        <begin position="240"/>
        <end position="253"/>
    </location>
</feature>
<evidence type="ECO:0000256" key="7">
    <source>
        <dbReference type="ARBA" id="ARBA00047899"/>
    </source>
</evidence>
<dbReference type="Proteomes" id="UP000419144">
    <property type="component" value="Unassembled WGS sequence"/>
</dbReference>
<keyword evidence="13" id="KW-1185">Reference proteome</keyword>
<feature type="region of interest" description="Disordered" evidence="10">
    <location>
        <begin position="562"/>
        <end position="595"/>
    </location>
</feature>
<dbReference type="EC" id="2.7.11.1" evidence="1"/>
<dbReference type="InterPro" id="IPR051131">
    <property type="entry name" value="NEK_Ser/Thr_kinase_NIMA"/>
</dbReference>
<evidence type="ECO:0000256" key="10">
    <source>
        <dbReference type="SAM" id="MobiDB-lite"/>
    </source>
</evidence>
<dbReference type="InterPro" id="IPR008271">
    <property type="entry name" value="Ser/Thr_kinase_AS"/>
</dbReference>
<dbReference type="PROSITE" id="PS00108">
    <property type="entry name" value="PROTEIN_KINASE_ST"/>
    <property type="match status" value="1"/>
</dbReference>
<dbReference type="InterPro" id="IPR011009">
    <property type="entry name" value="Kinase-like_dom_sf"/>
</dbReference>
<dbReference type="EMBL" id="BLBS01000057">
    <property type="protein sequence ID" value="GET93302.1"/>
    <property type="molecule type" value="Genomic_DNA"/>
</dbReference>
<name>A0A640KUU2_LEITA</name>
<evidence type="ECO:0000256" key="8">
    <source>
        <dbReference type="ARBA" id="ARBA00048679"/>
    </source>
</evidence>
<dbReference type="InterPro" id="IPR000719">
    <property type="entry name" value="Prot_kinase_dom"/>
</dbReference>
<evidence type="ECO:0000256" key="6">
    <source>
        <dbReference type="ARBA" id="ARBA00022840"/>
    </source>
</evidence>
<dbReference type="PANTHER" id="PTHR44899:SF3">
    <property type="entry name" value="SERINE_THREONINE-PROTEIN KINASE NEK1"/>
    <property type="match status" value="1"/>
</dbReference>
<dbReference type="SMART" id="SM00220">
    <property type="entry name" value="S_TKc"/>
    <property type="match status" value="1"/>
</dbReference>
<dbReference type="Gene3D" id="1.10.510.10">
    <property type="entry name" value="Transferase(Phosphotransferase) domain 1"/>
    <property type="match status" value="1"/>
</dbReference>
<sequence>MCACVCVSPRFPHYLFFYLSSLSFVLPPSPPSLQLCLVPAFFFFLSPLHLSLEFTSLLNPPHPACACVLRDCTRFSNPRFFFRVSFQVPTSLPAAHPLHSASLLSPRHILCVIEMRMTSVFTAPSTYMADLEVCAATAYYAHSEAATAGESNTCKPVAATTSPRLGFARPCLTPHTVDADLHDAVKLSIGSTTVAPAYLLRGQLGRGQYGCVYLVEDCVQHHLLAVKATYNPVQVAALRERQRHEERQQEKPSKGPRGCVREAAFSPYTQHEEDRVVAPFPPQLPHFRNEVMCLRECHSPFIVRFEGTDKGENGEDLLLMEYVDCGDLRREIRRRCAAGTPFTETEAVFLFLQLCMAVDHLHQLNILHHDLKPENVMLSSTGIIKLGDFGFAKKYTEPVSQRVASTGCGTPYYLSPEALRGERYSLKSEMWALGVILYELLALTGPFAAATRAELRAKVHNSRYAKLPATYSKELRSVCYKLLTLDPNQRPSTRDLFQDNEYLREKLNALRRISECSVNMSTEEKGSMFHSISAALRRKPPSPKGPTAASFNLGWGGSCTTQFHDQNSTRPGAAPKPRVERPAEMSPAARTRNVC</sequence>
<keyword evidence="3" id="KW-0808">Transferase</keyword>
<dbReference type="PROSITE" id="PS50011">
    <property type="entry name" value="PROTEIN_KINASE_DOM"/>
    <property type="match status" value="1"/>
</dbReference>
<keyword evidence="6 9" id="KW-0067">ATP-binding</keyword>
<dbReference type="OrthoDB" id="10250725at2759"/>
<keyword evidence="2" id="KW-0723">Serine/threonine-protein kinase</keyword>
<comment type="catalytic activity">
    <reaction evidence="8">
        <text>L-seryl-[protein] + ATP = O-phospho-L-seryl-[protein] + ADP + H(+)</text>
        <dbReference type="Rhea" id="RHEA:17989"/>
        <dbReference type="Rhea" id="RHEA-COMP:9863"/>
        <dbReference type="Rhea" id="RHEA-COMP:11604"/>
        <dbReference type="ChEBI" id="CHEBI:15378"/>
        <dbReference type="ChEBI" id="CHEBI:29999"/>
        <dbReference type="ChEBI" id="CHEBI:30616"/>
        <dbReference type="ChEBI" id="CHEBI:83421"/>
        <dbReference type="ChEBI" id="CHEBI:456216"/>
        <dbReference type="EC" id="2.7.11.1"/>
    </reaction>
</comment>
<keyword evidence="4 9" id="KW-0547">Nucleotide-binding</keyword>
<dbReference type="GO" id="GO:0005524">
    <property type="term" value="F:ATP binding"/>
    <property type="evidence" value="ECO:0007669"/>
    <property type="project" value="UniProtKB-UniRule"/>
</dbReference>
<dbReference type="VEuPathDB" id="TriTrypDB:LtaPh_3623200"/>
<gene>
    <name evidence="12" type="ORF">LtaPh_3623200</name>
</gene>
<feature type="binding site" evidence="9">
    <location>
        <position position="227"/>
    </location>
    <ligand>
        <name>ATP</name>
        <dbReference type="ChEBI" id="CHEBI:30616"/>
    </ligand>
</feature>
<dbReference type="PROSITE" id="PS00107">
    <property type="entry name" value="PROTEIN_KINASE_ATP"/>
    <property type="match status" value="1"/>
</dbReference>
<dbReference type="GO" id="GO:0004674">
    <property type="term" value="F:protein serine/threonine kinase activity"/>
    <property type="evidence" value="ECO:0007669"/>
    <property type="project" value="UniProtKB-KW"/>
</dbReference>
<dbReference type="PANTHER" id="PTHR44899">
    <property type="entry name" value="CAMK FAMILY PROTEIN KINASE"/>
    <property type="match status" value="1"/>
</dbReference>
<dbReference type="Pfam" id="PF00069">
    <property type="entry name" value="Pkinase"/>
    <property type="match status" value="1"/>
</dbReference>
<feature type="domain" description="Protein kinase" evidence="11">
    <location>
        <begin position="198"/>
        <end position="503"/>
    </location>
</feature>
<accession>A0A640KUU2</accession>
<evidence type="ECO:0000256" key="5">
    <source>
        <dbReference type="ARBA" id="ARBA00022777"/>
    </source>
</evidence>
<evidence type="ECO:0000256" key="4">
    <source>
        <dbReference type="ARBA" id="ARBA00022741"/>
    </source>
</evidence>
<comment type="catalytic activity">
    <reaction evidence="7">
        <text>L-threonyl-[protein] + ATP = O-phospho-L-threonyl-[protein] + ADP + H(+)</text>
        <dbReference type="Rhea" id="RHEA:46608"/>
        <dbReference type="Rhea" id="RHEA-COMP:11060"/>
        <dbReference type="Rhea" id="RHEA-COMP:11605"/>
        <dbReference type="ChEBI" id="CHEBI:15378"/>
        <dbReference type="ChEBI" id="CHEBI:30013"/>
        <dbReference type="ChEBI" id="CHEBI:30616"/>
        <dbReference type="ChEBI" id="CHEBI:61977"/>
        <dbReference type="ChEBI" id="CHEBI:456216"/>
        <dbReference type="EC" id="2.7.11.1"/>
    </reaction>
</comment>
<evidence type="ECO:0000313" key="13">
    <source>
        <dbReference type="Proteomes" id="UP000419144"/>
    </source>
</evidence>
<evidence type="ECO:0000256" key="3">
    <source>
        <dbReference type="ARBA" id="ARBA00022679"/>
    </source>
</evidence>